<evidence type="ECO:0000256" key="2">
    <source>
        <dbReference type="SAM" id="MobiDB-lite"/>
    </source>
</evidence>
<evidence type="ECO:0000313" key="3">
    <source>
        <dbReference type="EMBL" id="KAL1603677.1"/>
    </source>
</evidence>
<feature type="coiled-coil region" evidence="1">
    <location>
        <begin position="471"/>
        <end position="506"/>
    </location>
</feature>
<dbReference type="EMBL" id="JAKJXO020000006">
    <property type="protein sequence ID" value="KAL1603677.1"/>
    <property type="molecule type" value="Genomic_DNA"/>
</dbReference>
<reference evidence="3 4" key="1">
    <citation type="submission" date="2024-02" db="EMBL/GenBank/DDBJ databases">
        <title>De novo assembly and annotation of 12 fungi associated with fruit tree decline syndrome in Ontario, Canada.</title>
        <authorList>
            <person name="Sulman M."/>
            <person name="Ellouze W."/>
            <person name="Ilyukhin E."/>
        </authorList>
    </citation>
    <scope>NUCLEOTIDE SEQUENCE [LARGE SCALE GENOMIC DNA]</scope>
    <source>
        <strain evidence="3 4">M42-189</strain>
    </source>
</reference>
<feature type="coiled-coil region" evidence="1">
    <location>
        <begin position="117"/>
        <end position="144"/>
    </location>
</feature>
<organism evidence="3 4">
    <name type="scientific">Paraconiothyrium brasiliense</name>
    <dbReference type="NCBI Taxonomy" id="300254"/>
    <lineage>
        <taxon>Eukaryota</taxon>
        <taxon>Fungi</taxon>
        <taxon>Dikarya</taxon>
        <taxon>Ascomycota</taxon>
        <taxon>Pezizomycotina</taxon>
        <taxon>Dothideomycetes</taxon>
        <taxon>Pleosporomycetidae</taxon>
        <taxon>Pleosporales</taxon>
        <taxon>Massarineae</taxon>
        <taxon>Didymosphaeriaceae</taxon>
        <taxon>Paraconiothyrium</taxon>
    </lineage>
</organism>
<dbReference type="Proteomes" id="UP001521785">
    <property type="component" value="Unassembled WGS sequence"/>
</dbReference>
<accession>A0ABR3RH34</accession>
<protein>
    <submittedName>
        <fullName evidence="3">Uncharacterized protein</fullName>
    </submittedName>
</protein>
<comment type="caution">
    <text evidence="3">The sequence shown here is derived from an EMBL/GenBank/DDBJ whole genome shotgun (WGS) entry which is preliminary data.</text>
</comment>
<name>A0ABR3RH34_9PLEO</name>
<evidence type="ECO:0000256" key="1">
    <source>
        <dbReference type="SAM" id="Coils"/>
    </source>
</evidence>
<gene>
    <name evidence="3" type="ORF">SLS60_005265</name>
</gene>
<feature type="region of interest" description="Disordered" evidence="2">
    <location>
        <begin position="537"/>
        <end position="613"/>
    </location>
</feature>
<feature type="coiled-coil region" evidence="1">
    <location>
        <begin position="233"/>
        <end position="260"/>
    </location>
</feature>
<evidence type="ECO:0000313" key="4">
    <source>
        <dbReference type="Proteomes" id="UP001521785"/>
    </source>
</evidence>
<keyword evidence="4" id="KW-1185">Reference proteome</keyword>
<proteinExistence type="predicted"/>
<sequence>MPFSPAVTNFFAGLLGPNFTDEEQDPIDIQTLLDSNATQERRISELELELSYFKKRNMALHTHEQATQKKIAECLALGDRLARPESDMASKTVLDCKLRETVREWKKFHSTVVSEKKEKFEREAEAWKAKYKAFEEQVATLTSDMDSKIMDLGAAAEEVKRLTCENAMLQTAVADVARLTKENGALKEEFHLTVSDHKKTNAELEKCKKEVHGWKTAFTEKVKRVSEYHDKNVKSHLAELNEVQENCNLLREERDSAVEMTSGLTEENDRLNRELADEQLHHQIAVDIAQRAQDEFYSCKEDYIFLHHDWALLIEANSQSEKAYASLSEAHTTVLWEIEELKGACSDLLEKSKKDEKAYAASARAQAASLIVLKQFQGKVDEIKATVDRMTDETRAGSVDVTVLRKRCDTLRLRSKKRKDDIAAITEDCRNLGLENGGLRVKLEDVIKERDALKLTEDQLHVQRVMMRKILARLQGERDAIVQRLEAALLQRADALEGQLEALEMLERMKSGLVTDDGKEIGVFDEDEDVVSRVQKDDDVVSEDEGVAGHAVSDEEERSHESTGSTGVVVQLGDLDLDEEEGDNEYHDCGADMYEGRSSFENVSEGDLSGDEI</sequence>
<keyword evidence="1" id="KW-0175">Coiled coil</keyword>